<dbReference type="InterPro" id="IPR036779">
    <property type="entry name" value="LysM_dom_sf"/>
</dbReference>
<keyword evidence="3" id="KW-1185">Reference proteome</keyword>
<dbReference type="EMBL" id="JAAZSR010000224">
    <property type="protein sequence ID" value="NKX51413.1"/>
    <property type="molecule type" value="Genomic_DNA"/>
</dbReference>
<sequence>MSAQPALRPSSMNPSASGRAPRLRLTRRGWLVLVVLPLVLAAAAVLLLAGAVVSPAKASGTVSAQETVRVTVGAGQTLWDIATTVAPGRHPQEVITEIAQLNNLQGTVVQAGQQVFVPSSRCPARFRAAAPSRP</sequence>
<proteinExistence type="predicted"/>
<evidence type="ECO:0000259" key="1">
    <source>
        <dbReference type="SMART" id="SM00257"/>
    </source>
</evidence>
<dbReference type="Proteomes" id="UP000523795">
    <property type="component" value="Unassembled WGS sequence"/>
</dbReference>
<name>A0ABX1JQ86_9MICC</name>
<dbReference type="InterPro" id="IPR018392">
    <property type="entry name" value="LysM"/>
</dbReference>
<evidence type="ECO:0000313" key="2">
    <source>
        <dbReference type="EMBL" id="NKX51413.1"/>
    </source>
</evidence>
<evidence type="ECO:0000313" key="3">
    <source>
        <dbReference type="Proteomes" id="UP000523795"/>
    </source>
</evidence>
<organism evidence="2 3">
    <name type="scientific">Arthrobacter deserti</name>
    <dbReference type="NCBI Taxonomy" id="1742687"/>
    <lineage>
        <taxon>Bacteria</taxon>
        <taxon>Bacillati</taxon>
        <taxon>Actinomycetota</taxon>
        <taxon>Actinomycetes</taxon>
        <taxon>Micrococcales</taxon>
        <taxon>Micrococcaceae</taxon>
        <taxon>Arthrobacter</taxon>
    </lineage>
</organism>
<dbReference type="Pfam" id="PF01476">
    <property type="entry name" value="LysM"/>
    <property type="match status" value="1"/>
</dbReference>
<comment type="caution">
    <text evidence="2">The sequence shown here is derived from an EMBL/GenBank/DDBJ whole genome shotgun (WGS) entry which is preliminary data.</text>
</comment>
<dbReference type="CDD" id="cd00118">
    <property type="entry name" value="LysM"/>
    <property type="match status" value="1"/>
</dbReference>
<protein>
    <submittedName>
        <fullName evidence="2">LysM peptidoglycan-binding domain-containing protein</fullName>
    </submittedName>
</protein>
<accession>A0ABX1JQ86</accession>
<reference evidence="2 3" key="1">
    <citation type="submission" date="2020-04" db="EMBL/GenBank/DDBJ databases">
        <authorList>
            <person name="Liu S."/>
        </authorList>
    </citation>
    <scope>NUCLEOTIDE SEQUENCE [LARGE SCALE GENOMIC DNA]</scope>
    <source>
        <strain evidence="2 3">CGMCC 1.15091</strain>
    </source>
</reference>
<feature type="domain" description="LysM" evidence="1">
    <location>
        <begin position="69"/>
        <end position="118"/>
    </location>
</feature>
<gene>
    <name evidence="2" type="ORF">HER39_12710</name>
</gene>
<dbReference type="SMART" id="SM00257">
    <property type="entry name" value="LysM"/>
    <property type="match status" value="1"/>
</dbReference>
<dbReference type="Gene3D" id="3.10.350.10">
    <property type="entry name" value="LysM domain"/>
    <property type="match status" value="1"/>
</dbReference>